<dbReference type="Pfam" id="PF04077">
    <property type="entry name" value="DsrH"/>
    <property type="match status" value="1"/>
</dbReference>
<dbReference type="InterPro" id="IPR007215">
    <property type="entry name" value="Sulphur_relay_TusB/DsrH"/>
</dbReference>
<sequence>MSESSVAGAGMASRHAVLHILNKPPGHARTRLCLATLAATDALVLIEDAVLALASGLETSAAVYALGPDLAARGLAADNGQTGVNVIDYEELVALAAGADKTVSW</sequence>
<name>A0ABU3VZY7_9GAMM</name>
<dbReference type="InterPro" id="IPR027396">
    <property type="entry name" value="DsrEFH-like"/>
</dbReference>
<dbReference type="PANTHER" id="PTHR37526:SF1">
    <property type="entry name" value="PROTEIN TUSB"/>
    <property type="match status" value="1"/>
</dbReference>
<dbReference type="Gene3D" id="3.40.1260.10">
    <property type="entry name" value="DsrEFH-like"/>
    <property type="match status" value="1"/>
</dbReference>
<evidence type="ECO:0000313" key="1">
    <source>
        <dbReference type="EMBL" id="MDV2079848.1"/>
    </source>
</evidence>
<accession>A0ABU3VZY7</accession>
<comment type="caution">
    <text evidence="1">The sequence shown here is derived from an EMBL/GenBank/DDBJ whole genome shotgun (WGS) entry which is preliminary data.</text>
</comment>
<dbReference type="PANTHER" id="PTHR37526">
    <property type="entry name" value="PROTEIN TUSB"/>
    <property type="match status" value="1"/>
</dbReference>
<reference evidence="1 2" key="1">
    <citation type="submission" date="2023-10" db="EMBL/GenBank/DDBJ databases">
        <title>Characteristics and mechanism of a salt-tolerant marine origin heterotrophic nitrifying- aerobic denitrifying bacteria Marinobacter xestospongiae HN1.</title>
        <authorList>
            <person name="Qi R."/>
        </authorList>
    </citation>
    <scope>NUCLEOTIDE SEQUENCE [LARGE SCALE GENOMIC DNA]</scope>
    <source>
        <strain evidence="1 2">HN1</strain>
    </source>
</reference>
<keyword evidence="2" id="KW-1185">Reference proteome</keyword>
<organism evidence="1 2">
    <name type="scientific">Marinobacter xestospongiae</name>
    <dbReference type="NCBI Taxonomy" id="994319"/>
    <lineage>
        <taxon>Bacteria</taxon>
        <taxon>Pseudomonadati</taxon>
        <taxon>Pseudomonadota</taxon>
        <taxon>Gammaproteobacteria</taxon>
        <taxon>Pseudomonadales</taxon>
        <taxon>Marinobacteraceae</taxon>
        <taxon>Marinobacter</taxon>
    </lineage>
</organism>
<evidence type="ECO:0000313" key="2">
    <source>
        <dbReference type="Proteomes" id="UP001269819"/>
    </source>
</evidence>
<gene>
    <name evidence="1" type="primary">tusB</name>
    <name evidence="1" type="ORF">RYS15_14250</name>
</gene>
<dbReference type="EMBL" id="JAWIIJ010000009">
    <property type="protein sequence ID" value="MDV2079848.1"/>
    <property type="molecule type" value="Genomic_DNA"/>
</dbReference>
<dbReference type="NCBIfam" id="TIGR03011">
    <property type="entry name" value="sulf_tusB_dsrH"/>
    <property type="match status" value="1"/>
</dbReference>
<dbReference type="RefSeq" id="WP_316974327.1">
    <property type="nucleotide sequence ID" value="NZ_JAWIIJ010000009.1"/>
</dbReference>
<protein>
    <submittedName>
        <fullName evidence="1">Sulfurtransferase complex subunit TusB</fullName>
    </submittedName>
</protein>
<proteinExistence type="predicted"/>
<dbReference type="SUPFAM" id="SSF75169">
    <property type="entry name" value="DsrEFH-like"/>
    <property type="match status" value="1"/>
</dbReference>
<dbReference type="Proteomes" id="UP001269819">
    <property type="component" value="Unassembled WGS sequence"/>
</dbReference>